<accession>A0A8H7CKE1</accession>
<dbReference type="Proteomes" id="UP000623467">
    <property type="component" value="Unassembled WGS sequence"/>
</dbReference>
<keyword evidence="4" id="KW-1185">Reference proteome</keyword>
<dbReference type="Gene3D" id="3.30.160.60">
    <property type="entry name" value="Classic Zinc Finger"/>
    <property type="match status" value="1"/>
</dbReference>
<dbReference type="InterPro" id="IPR046347">
    <property type="entry name" value="bZIP_sf"/>
</dbReference>
<dbReference type="Pfam" id="PF07716">
    <property type="entry name" value="bZIP_2"/>
    <property type="match status" value="1"/>
</dbReference>
<dbReference type="CDD" id="cd12193">
    <property type="entry name" value="bZIP_GCN4"/>
    <property type="match status" value="1"/>
</dbReference>
<dbReference type="OrthoDB" id="2257100at2759"/>
<dbReference type="InterPro" id="IPR004827">
    <property type="entry name" value="bZIP"/>
</dbReference>
<reference evidence="3" key="1">
    <citation type="submission" date="2020-05" db="EMBL/GenBank/DDBJ databases">
        <title>Mycena genomes resolve the evolution of fungal bioluminescence.</title>
        <authorList>
            <person name="Tsai I.J."/>
        </authorList>
    </citation>
    <scope>NUCLEOTIDE SEQUENCE</scope>
    <source>
        <strain evidence="3">160909Yilan</strain>
    </source>
</reference>
<name>A0A8H7CKE1_9AGAR</name>
<gene>
    <name evidence="3" type="ORF">MSAN_02079700</name>
</gene>
<dbReference type="EMBL" id="JACAZH010000028">
    <property type="protein sequence ID" value="KAF7340944.1"/>
    <property type="molecule type" value="Genomic_DNA"/>
</dbReference>
<evidence type="ECO:0000256" key="1">
    <source>
        <dbReference type="SAM" id="MobiDB-lite"/>
    </source>
</evidence>
<proteinExistence type="predicted"/>
<dbReference type="PROSITE" id="PS00036">
    <property type="entry name" value="BZIP_BASIC"/>
    <property type="match status" value="1"/>
</dbReference>
<organism evidence="3 4">
    <name type="scientific">Mycena sanguinolenta</name>
    <dbReference type="NCBI Taxonomy" id="230812"/>
    <lineage>
        <taxon>Eukaryota</taxon>
        <taxon>Fungi</taxon>
        <taxon>Dikarya</taxon>
        <taxon>Basidiomycota</taxon>
        <taxon>Agaricomycotina</taxon>
        <taxon>Agaricomycetes</taxon>
        <taxon>Agaricomycetidae</taxon>
        <taxon>Agaricales</taxon>
        <taxon>Marasmiineae</taxon>
        <taxon>Mycenaceae</taxon>
        <taxon>Mycena</taxon>
    </lineage>
</organism>
<feature type="region of interest" description="Disordered" evidence="1">
    <location>
        <begin position="95"/>
        <end position="119"/>
    </location>
</feature>
<feature type="compositionally biased region" description="Acidic residues" evidence="1">
    <location>
        <begin position="172"/>
        <end position="181"/>
    </location>
</feature>
<evidence type="ECO:0000313" key="3">
    <source>
        <dbReference type="EMBL" id="KAF7340944.1"/>
    </source>
</evidence>
<sequence>MYGCCKYRRQQKTLHGWMTSRQSEPPQCTIRALPSVRSSHSVSSSPSSRNLSLSSFDSPLKHDRHLNALMSNMYTYPQQLDYSMQGVNAAYYQQQSGHYSPSGSPSSPSHPLGMVGPQRTHPSIAIRKRYPDNMVAISDAPTQPRTYSTPSMTSKKEIPAFFATRRSLSQPSDEEEDELTEEPLAPNATDQEKIEYKRRQNTLAARRSRKRKLMHQQQLEEAVDRLTREKEIWKTRALTLSNLLRSHGITCPDFHD</sequence>
<dbReference type="AlphaFoldDB" id="A0A8H7CKE1"/>
<dbReference type="PROSITE" id="PS50217">
    <property type="entry name" value="BZIP"/>
    <property type="match status" value="1"/>
</dbReference>
<dbReference type="SMART" id="SM00338">
    <property type="entry name" value="BRLZ"/>
    <property type="match status" value="1"/>
</dbReference>
<evidence type="ECO:0000313" key="4">
    <source>
        <dbReference type="Proteomes" id="UP000623467"/>
    </source>
</evidence>
<dbReference type="SUPFAM" id="SSF57959">
    <property type="entry name" value="Leucine zipper domain"/>
    <property type="match status" value="1"/>
</dbReference>
<feature type="domain" description="BZIP" evidence="2">
    <location>
        <begin position="191"/>
        <end position="242"/>
    </location>
</feature>
<feature type="region of interest" description="Disordered" evidence="1">
    <location>
        <begin position="166"/>
        <end position="196"/>
    </location>
</feature>
<protein>
    <recommendedName>
        <fullName evidence="2">BZIP domain-containing protein</fullName>
    </recommendedName>
</protein>
<dbReference type="GO" id="GO:0003700">
    <property type="term" value="F:DNA-binding transcription factor activity"/>
    <property type="evidence" value="ECO:0007669"/>
    <property type="project" value="InterPro"/>
</dbReference>
<comment type="caution">
    <text evidence="3">The sequence shown here is derived from an EMBL/GenBank/DDBJ whole genome shotgun (WGS) entry which is preliminary data.</text>
</comment>
<evidence type="ECO:0000259" key="2">
    <source>
        <dbReference type="PROSITE" id="PS50217"/>
    </source>
</evidence>
<feature type="compositionally biased region" description="Low complexity" evidence="1">
    <location>
        <begin position="95"/>
        <end position="111"/>
    </location>
</feature>